<comment type="subcellular location">
    <subcellularLocation>
        <location evidence="1">Membrane</location>
        <topology evidence="1">Multi-pass membrane protein</topology>
    </subcellularLocation>
</comment>
<dbReference type="GO" id="GO:0015677">
    <property type="term" value="P:copper ion import"/>
    <property type="evidence" value="ECO:0007669"/>
    <property type="project" value="TreeGrafter"/>
</dbReference>
<evidence type="ECO:0000256" key="6">
    <source>
        <dbReference type="ARBA" id="ARBA00023002"/>
    </source>
</evidence>
<dbReference type="Proteomes" id="UP000184073">
    <property type="component" value="Unassembled WGS sequence"/>
</dbReference>
<evidence type="ECO:0000256" key="11">
    <source>
        <dbReference type="SAM" id="Phobius"/>
    </source>
</evidence>
<feature type="transmembrane region" description="Helical" evidence="11">
    <location>
        <begin position="316"/>
        <end position="336"/>
    </location>
</feature>
<feature type="chain" id="PRO_5012340744" description="FAD-binding FR-type domain-containing protein" evidence="12">
    <location>
        <begin position="19"/>
        <end position="804"/>
    </location>
</feature>
<evidence type="ECO:0000256" key="3">
    <source>
        <dbReference type="ARBA" id="ARBA00022448"/>
    </source>
</evidence>
<dbReference type="GO" id="GO:0006826">
    <property type="term" value="P:iron ion transport"/>
    <property type="evidence" value="ECO:0007669"/>
    <property type="project" value="TreeGrafter"/>
</dbReference>
<dbReference type="InterPro" id="IPR013121">
    <property type="entry name" value="Fe_red_NAD-bd_6"/>
</dbReference>
<evidence type="ECO:0000313" key="15">
    <source>
        <dbReference type="Proteomes" id="UP000184073"/>
    </source>
</evidence>
<keyword evidence="6" id="KW-0560">Oxidoreductase</keyword>
<dbReference type="VEuPathDB" id="FungiDB:ASPVEDRAFT_650775"/>
<dbReference type="RefSeq" id="XP_040667522.1">
    <property type="nucleotide sequence ID" value="XM_040815765.1"/>
</dbReference>
<evidence type="ECO:0000256" key="1">
    <source>
        <dbReference type="ARBA" id="ARBA00004141"/>
    </source>
</evidence>
<dbReference type="Pfam" id="PF01794">
    <property type="entry name" value="Ferric_reduct"/>
    <property type="match status" value="1"/>
</dbReference>
<keyword evidence="4 11" id="KW-0812">Transmembrane</keyword>
<keyword evidence="5 11" id="KW-1133">Transmembrane helix</keyword>
<name>A0A1L9PJP9_ASPVE</name>
<evidence type="ECO:0000313" key="14">
    <source>
        <dbReference type="EMBL" id="OJJ01760.1"/>
    </source>
</evidence>
<dbReference type="InterPro" id="IPR013130">
    <property type="entry name" value="Fe3_Rdtase_TM_dom"/>
</dbReference>
<comment type="similarity">
    <text evidence="2">Belongs to the ferric reductase (FRE) family.</text>
</comment>
<evidence type="ECO:0000256" key="9">
    <source>
        <dbReference type="ARBA" id="ARBA00023180"/>
    </source>
</evidence>
<dbReference type="EMBL" id="KV878128">
    <property type="protein sequence ID" value="OJJ01760.1"/>
    <property type="molecule type" value="Genomic_DNA"/>
</dbReference>
<dbReference type="CDD" id="cd06186">
    <property type="entry name" value="NOX_Duox_like_FAD_NADP"/>
    <property type="match status" value="1"/>
</dbReference>
<dbReference type="SFLD" id="SFLDS00052">
    <property type="entry name" value="Ferric_Reductase_Domain"/>
    <property type="match status" value="1"/>
</dbReference>
<accession>A0A1L9PJP9</accession>
<feature type="transmembrane region" description="Helical" evidence="11">
    <location>
        <begin position="396"/>
        <end position="416"/>
    </location>
</feature>
<dbReference type="Gene3D" id="3.40.50.80">
    <property type="entry name" value="Nucleotide-binding domain of ferredoxin-NADP reductase (FNR) module"/>
    <property type="match status" value="1"/>
</dbReference>
<dbReference type="PROSITE" id="PS51384">
    <property type="entry name" value="FAD_FR"/>
    <property type="match status" value="1"/>
</dbReference>
<evidence type="ECO:0000256" key="10">
    <source>
        <dbReference type="SAM" id="MobiDB-lite"/>
    </source>
</evidence>
<feature type="transmembrane region" description="Helical" evidence="11">
    <location>
        <begin position="235"/>
        <end position="256"/>
    </location>
</feature>
<evidence type="ECO:0000256" key="5">
    <source>
        <dbReference type="ARBA" id="ARBA00022989"/>
    </source>
</evidence>
<feature type="signal peptide" evidence="12">
    <location>
        <begin position="1"/>
        <end position="18"/>
    </location>
</feature>
<feature type="domain" description="FAD-binding FR-type" evidence="13">
    <location>
        <begin position="452"/>
        <end position="613"/>
    </location>
</feature>
<dbReference type="GO" id="GO:0006879">
    <property type="term" value="P:intracellular iron ion homeostasis"/>
    <property type="evidence" value="ECO:0007669"/>
    <property type="project" value="TreeGrafter"/>
</dbReference>
<dbReference type="Pfam" id="PF08030">
    <property type="entry name" value="NAD_binding_6"/>
    <property type="match status" value="1"/>
</dbReference>
<dbReference type="GO" id="GO:0005886">
    <property type="term" value="C:plasma membrane"/>
    <property type="evidence" value="ECO:0007669"/>
    <property type="project" value="TreeGrafter"/>
</dbReference>
<dbReference type="SUPFAM" id="SSF52343">
    <property type="entry name" value="Ferredoxin reductase-like, C-terminal NADP-linked domain"/>
    <property type="match status" value="1"/>
</dbReference>
<evidence type="ECO:0000256" key="8">
    <source>
        <dbReference type="ARBA" id="ARBA00023136"/>
    </source>
</evidence>
<evidence type="ECO:0000256" key="2">
    <source>
        <dbReference type="ARBA" id="ARBA00006278"/>
    </source>
</evidence>
<dbReference type="GeneID" id="63731276"/>
<feature type="compositionally biased region" description="Polar residues" evidence="10">
    <location>
        <begin position="547"/>
        <end position="563"/>
    </location>
</feature>
<keyword evidence="12" id="KW-0732">Signal</keyword>
<dbReference type="AlphaFoldDB" id="A0A1L9PJP9"/>
<dbReference type="OrthoDB" id="167398at2759"/>
<feature type="transmembrane region" description="Helical" evidence="11">
    <location>
        <begin position="276"/>
        <end position="295"/>
    </location>
</feature>
<keyword evidence="3" id="KW-0813">Transport</keyword>
<dbReference type="InterPro" id="IPR051410">
    <property type="entry name" value="Ferric/Cupric_Reductase"/>
</dbReference>
<keyword evidence="15" id="KW-1185">Reference proteome</keyword>
<dbReference type="STRING" id="1036611.A0A1L9PJP9"/>
<dbReference type="PANTHER" id="PTHR32361">
    <property type="entry name" value="FERRIC/CUPRIC REDUCTASE TRANSMEMBRANE COMPONENT"/>
    <property type="match status" value="1"/>
</dbReference>
<dbReference type="PANTHER" id="PTHR32361:SF9">
    <property type="entry name" value="FERRIC REDUCTASE TRANSMEMBRANE COMPONENT 3-RELATED"/>
    <property type="match status" value="1"/>
</dbReference>
<feature type="region of interest" description="Disordered" evidence="10">
    <location>
        <begin position="543"/>
        <end position="563"/>
    </location>
</feature>
<dbReference type="SFLD" id="SFLDG01168">
    <property type="entry name" value="Ferric_reductase_subgroup_(FRE"/>
    <property type="match status" value="1"/>
</dbReference>
<evidence type="ECO:0000256" key="4">
    <source>
        <dbReference type="ARBA" id="ARBA00022692"/>
    </source>
</evidence>
<keyword evidence="9" id="KW-0325">Glycoprotein</keyword>
<sequence>MRVHVYLSVALYAALVPAVIVPANERCVTSITTAYGYITFTGSTSRKGFGPQCQNRLKVTSIYASSDVYCKPAERSAGISQLEALCRESGLELIPRDQLAENLTDDAISRMRTVDFLELPLSEPVDTPVLLSPSHYRSVFKTIDTWAFESWTHYAYGYLGYLYWACILFVGMANHMLQSLFTSRYDQLPQGARLSRNSPVRRIYHLFETHFLVPTTIPSRGRKFLCWTFSTRRDALISLGFWVLSTVACLVSYRLFPENIYWPDESAQLLRYMADRTGIVSFANLPLLWLFAGRNNICAWATGWNFATFNIFHRHVAWIATIQAVAHTVLYLILFFQSSSPLDTTNEYLTAIPDSDPWRKLQKPYLIWGTLATVLMVLILPAAVKWFRHRSYETFLIIHIVFSIGLLVGCFYHTIIFEGQEYWFYLWLPVGIWAFDRALRIIRLLYCNLHVQLNSAGQVQRTTSTATYDKAADLIRLEVSPGASSLQPRPGQYYFLYQPFRLTGWESHPFTLGCWSCELGQNGSTPGTPRSKSDERVDVSQIPLLSDESSGSRSPDGRLQQTASASRELRLVFWIRPYDGWTRHLQQKCMKSPDQATNATIFLEGPYGREFPLWSYDSVLLIAGGTGIASAVPYIHDHITRSSTSPSTSSDEEATKTRIQDMNLVWVTRQPAFIDQLASTELSTALYRDDFRASFYATSPLARWQRGSRPGPGPYPDPAELSTDETATAVDLPTVTDKDIDINQGRPNLEKIISVFAEEAHHADSSAAVLVCGPQKMADEARAAVYLAMRRGYALRYVEESFTW</sequence>
<proteinExistence type="inferred from homology"/>
<dbReference type="GO" id="GO:0000293">
    <property type="term" value="F:ferric-chelate reductase activity"/>
    <property type="evidence" value="ECO:0007669"/>
    <property type="project" value="TreeGrafter"/>
</dbReference>
<evidence type="ECO:0000256" key="12">
    <source>
        <dbReference type="SAM" id="SignalP"/>
    </source>
</evidence>
<dbReference type="InterPro" id="IPR017927">
    <property type="entry name" value="FAD-bd_FR_type"/>
</dbReference>
<feature type="transmembrane region" description="Helical" evidence="11">
    <location>
        <begin position="158"/>
        <end position="177"/>
    </location>
</feature>
<feature type="transmembrane region" description="Helical" evidence="11">
    <location>
        <begin position="365"/>
        <end position="384"/>
    </location>
</feature>
<keyword evidence="8 11" id="KW-0472">Membrane</keyword>
<reference evidence="15" key="1">
    <citation type="journal article" date="2017" name="Genome Biol.">
        <title>Comparative genomics reveals high biological diversity and specific adaptations in the industrially and medically important fungal genus Aspergillus.</title>
        <authorList>
            <person name="de Vries R.P."/>
            <person name="Riley R."/>
            <person name="Wiebenga A."/>
            <person name="Aguilar-Osorio G."/>
            <person name="Amillis S."/>
            <person name="Uchima C.A."/>
            <person name="Anderluh G."/>
            <person name="Asadollahi M."/>
            <person name="Askin M."/>
            <person name="Barry K."/>
            <person name="Battaglia E."/>
            <person name="Bayram O."/>
            <person name="Benocci T."/>
            <person name="Braus-Stromeyer S.A."/>
            <person name="Caldana C."/>
            <person name="Canovas D."/>
            <person name="Cerqueira G.C."/>
            <person name="Chen F."/>
            <person name="Chen W."/>
            <person name="Choi C."/>
            <person name="Clum A."/>
            <person name="Dos Santos R.A."/>
            <person name="Damasio A.R."/>
            <person name="Diallinas G."/>
            <person name="Emri T."/>
            <person name="Fekete E."/>
            <person name="Flipphi M."/>
            <person name="Freyberg S."/>
            <person name="Gallo A."/>
            <person name="Gournas C."/>
            <person name="Habgood R."/>
            <person name="Hainaut M."/>
            <person name="Harispe M.L."/>
            <person name="Henrissat B."/>
            <person name="Hilden K.S."/>
            <person name="Hope R."/>
            <person name="Hossain A."/>
            <person name="Karabika E."/>
            <person name="Karaffa L."/>
            <person name="Karanyi Z."/>
            <person name="Krasevec N."/>
            <person name="Kuo A."/>
            <person name="Kusch H."/>
            <person name="LaButti K."/>
            <person name="Lagendijk E.L."/>
            <person name="Lapidus A."/>
            <person name="Levasseur A."/>
            <person name="Lindquist E."/>
            <person name="Lipzen A."/>
            <person name="Logrieco A.F."/>
            <person name="MacCabe A."/>
            <person name="Maekelae M.R."/>
            <person name="Malavazi I."/>
            <person name="Melin P."/>
            <person name="Meyer V."/>
            <person name="Mielnichuk N."/>
            <person name="Miskei M."/>
            <person name="Molnar A.P."/>
            <person name="Mule G."/>
            <person name="Ngan C.Y."/>
            <person name="Orejas M."/>
            <person name="Orosz E."/>
            <person name="Ouedraogo J.P."/>
            <person name="Overkamp K.M."/>
            <person name="Park H.-S."/>
            <person name="Perrone G."/>
            <person name="Piumi F."/>
            <person name="Punt P.J."/>
            <person name="Ram A.F."/>
            <person name="Ramon A."/>
            <person name="Rauscher S."/>
            <person name="Record E."/>
            <person name="Riano-Pachon D.M."/>
            <person name="Robert V."/>
            <person name="Roehrig J."/>
            <person name="Ruller R."/>
            <person name="Salamov A."/>
            <person name="Salih N.S."/>
            <person name="Samson R.A."/>
            <person name="Sandor E."/>
            <person name="Sanguinetti M."/>
            <person name="Schuetze T."/>
            <person name="Sepcic K."/>
            <person name="Shelest E."/>
            <person name="Sherlock G."/>
            <person name="Sophianopoulou V."/>
            <person name="Squina F.M."/>
            <person name="Sun H."/>
            <person name="Susca A."/>
            <person name="Todd R.B."/>
            <person name="Tsang A."/>
            <person name="Unkles S.E."/>
            <person name="van de Wiele N."/>
            <person name="van Rossen-Uffink D."/>
            <person name="Oliveira J.V."/>
            <person name="Vesth T.C."/>
            <person name="Visser J."/>
            <person name="Yu J.-H."/>
            <person name="Zhou M."/>
            <person name="Andersen M.R."/>
            <person name="Archer D.B."/>
            <person name="Baker S.E."/>
            <person name="Benoit I."/>
            <person name="Brakhage A.A."/>
            <person name="Braus G.H."/>
            <person name="Fischer R."/>
            <person name="Frisvad J.C."/>
            <person name="Goldman G.H."/>
            <person name="Houbraken J."/>
            <person name="Oakley B."/>
            <person name="Pocsi I."/>
            <person name="Scazzocchio C."/>
            <person name="Seiboth B."/>
            <person name="vanKuyk P.A."/>
            <person name="Wortman J."/>
            <person name="Dyer P.S."/>
            <person name="Grigoriev I.V."/>
        </authorList>
    </citation>
    <scope>NUCLEOTIDE SEQUENCE [LARGE SCALE GENOMIC DNA]</scope>
    <source>
        <strain evidence="15">CBS 583.65</strain>
    </source>
</reference>
<gene>
    <name evidence="14" type="ORF">ASPVEDRAFT_650775</name>
</gene>
<protein>
    <recommendedName>
        <fullName evidence="13">FAD-binding FR-type domain-containing protein</fullName>
    </recommendedName>
</protein>
<keyword evidence="7" id="KW-0406">Ion transport</keyword>
<organism evidence="14 15">
    <name type="scientific">Aspergillus versicolor CBS 583.65</name>
    <dbReference type="NCBI Taxonomy" id="1036611"/>
    <lineage>
        <taxon>Eukaryota</taxon>
        <taxon>Fungi</taxon>
        <taxon>Dikarya</taxon>
        <taxon>Ascomycota</taxon>
        <taxon>Pezizomycotina</taxon>
        <taxon>Eurotiomycetes</taxon>
        <taxon>Eurotiomycetidae</taxon>
        <taxon>Eurotiales</taxon>
        <taxon>Aspergillaceae</taxon>
        <taxon>Aspergillus</taxon>
        <taxon>Aspergillus subgen. Nidulantes</taxon>
    </lineage>
</organism>
<dbReference type="InterPro" id="IPR039261">
    <property type="entry name" value="FNR_nucleotide-bd"/>
</dbReference>
<evidence type="ECO:0000256" key="7">
    <source>
        <dbReference type="ARBA" id="ARBA00023065"/>
    </source>
</evidence>
<evidence type="ECO:0000259" key="13">
    <source>
        <dbReference type="PROSITE" id="PS51384"/>
    </source>
</evidence>